<evidence type="ECO:0000313" key="3">
    <source>
        <dbReference type="EMBL" id="QKG80623.1"/>
    </source>
</evidence>
<evidence type="ECO:0000259" key="2">
    <source>
        <dbReference type="Pfam" id="PF20469"/>
    </source>
</evidence>
<evidence type="ECO:0000259" key="1">
    <source>
        <dbReference type="Pfam" id="PF13175"/>
    </source>
</evidence>
<dbReference type="CDD" id="cd01026">
    <property type="entry name" value="TOPRIM_OLD"/>
    <property type="match status" value="1"/>
</dbReference>
<dbReference type="InterPro" id="IPR051396">
    <property type="entry name" value="Bact_Antivir_Def_Nuclease"/>
</dbReference>
<dbReference type="InterPro" id="IPR027417">
    <property type="entry name" value="P-loop_NTPase"/>
</dbReference>
<dbReference type="AlphaFoldDB" id="A0A7D4BEF1"/>
<protein>
    <submittedName>
        <fullName evidence="3">AAA family ATPase</fullName>
    </submittedName>
</protein>
<feature type="domain" description="OLD protein-like TOPRIM" evidence="2">
    <location>
        <begin position="396"/>
        <end position="465"/>
    </location>
</feature>
<gene>
    <name evidence="3" type="ORF">FHG85_10195</name>
</gene>
<dbReference type="SUPFAM" id="SSF52540">
    <property type="entry name" value="P-loop containing nucleoside triphosphate hydrolases"/>
    <property type="match status" value="1"/>
</dbReference>
<dbReference type="PANTHER" id="PTHR43581:SF4">
    <property type="entry name" value="ATP_GTP PHOSPHATASE"/>
    <property type="match status" value="1"/>
</dbReference>
<dbReference type="Proteomes" id="UP000500961">
    <property type="component" value="Chromosome"/>
</dbReference>
<dbReference type="KEGG" id="ttz:FHG85_10195"/>
<name>A0A7D4BEF1_9BACT</name>
<dbReference type="Gene3D" id="3.40.50.300">
    <property type="entry name" value="P-loop containing nucleotide triphosphate hydrolases"/>
    <property type="match status" value="1"/>
</dbReference>
<dbReference type="InterPro" id="IPR034139">
    <property type="entry name" value="TOPRIM_OLD"/>
</dbReference>
<keyword evidence="4" id="KW-1185">Reference proteome</keyword>
<evidence type="ECO:0000313" key="4">
    <source>
        <dbReference type="Proteomes" id="UP000500961"/>
    </source>
</evidence>
<dbReference type="Pfam" id="PF20469">
    <property type="entry name" value="OLD-like_TOPRIM"/>
    <property type="match status" value="1"/>
</dbReference>
<reference evidence="3 4" key="1">
    <citation type="submission" date="2019-07" db="EMBL/GenBank/DDBJ databases">
        <title>Thalassofilum flectens gen. nov., sp. nov., a novel moderate thermophilic anaerobe from a shallow sea hot spring in Kunashir Island (Russia), representing a new family in the order Bacteroidales, and proposal of Thalassofilacea fam. nov.</title>
        <authorList>
            <person name="Kochetkova T.V."/>
            <person name="Podosokorskaya O.A."/>
            <person name="Novikov A."/>
            <person name="Elcheninov A.G."/>
            <person name="Toshchakov S.V."/>
            <person name="Kublanov I.V."/>
        </authorList>
    </citation>
    <scope>NUCLEOTIDE SEQUENCE [LARGE SCALE GENOMIC DNA]</scope>
    <source>
        <strain evidence="3 4">38-H</strain>
    </source>
</reference>
<accession>A0A7D4BEF1</accession>
<sequence>MKEGNSMYFKNIKIWNFRSIGENPNGAAGLNLDFNSKLNLLIGANDSGKTTIIDAIRYCLGTQTYDSIRLDDEDFYQNPTTKERAKEFKIEITFSGFSVNEAAQFLEYLHFNDKNEAELTVSFTATNKENRIITNLRAGIDEEGQYLEGNIRDLLRVTYLKPLRDAEMELSPGYRSRLYQILKSHSIFVKKDNEKHPLEKYFGYANNLVLNFFEKDQLEPNAELEIKGGEVGGKKIKDIFNSQTKEFLENKDNREPQIKIIPAELQSILRKLELVLEENKAGLGTLNLLYMAAELIHLSRENNYGLRLVLVEELEAHLHPQAQLRVLKSLLNKKDENIQYIFTTHSTLLGSSIPLEYIKLCFDGKVFSLDKDSTALNESDYQFLERFLDATKANLFFAKGVIIVEGDAENLIIPTIAEIIYRPLHKYGVSIVNVGSKALLRYANIFKQKNGSSLPIKVAIITDLDMKIDENGNLKSGQDINQERKKIEDKFNSQDGNIKVFTSPYKTLEFDIALGNLYIYMHKAIQIARKCTRDNWIDNDELRNILSDSDDSMFNEADIYKRAYNIYKPLNNNQASKSITAQWFAKLILDDKENVKSLIEDDYNKNQGIQGIKYIIDAIKHVTE</sequence>
<dbReference type="EMBL" id="CP041345">
    <property type="protein sequence ID" value="QKG80623.1"/>
    <property type="molecule type" value="Genomic_DNA"/>
</dbReference>
<dbReference type="RefSeq" id="WP_173075525.1">
    <property type="nucleotide sequence ID" value="NZ_CP041345.1"/>
</dbReference>
<dbReference type="PANTHER" id="PTHR43581">
    <property type="entry name" value="ATP/GTP PHOSPHATASE"/>
    <property type="match status" value="1"/>
</dbReference>
<dbReference type="InterPro" id="IPR041685">
    <property type="entry name" value="AAA_GajA/Old/RecF-like"/>
</dbReference>
<proteinExistence type="predicted"/>
<organism evidence="3 4">
    <name type="scientific">Tenuifilum thalassicum</name>
    <dbReference type="NCBI Taxonomy" id="2590900"/>
    <lineage>
        <taxon>Bacteria</taxon>
        <taxon>Pseudomonadati</taxon>
        <taxon>Bacteroidota</taxon>
        <taxon>Bacteroidia</taxon>
        <taxon>Bacteroidales</taxon>
        <taxon>Tenuifilaceae</taxon>
        <taxon>Tenuifilum</taxon>
    </lineage>
</organism>
<feature type="domain" description="Endonuclease GajA/Old nuclease/RecF-like AAA" evidence="1">
    <location>
        <begin position="7"/>
        <end position="347"/>
    </location>
</feature>
<dbReference type="Pfam" id="PF13175">
    <property type="entry name" value="AAA_15"/>
    <property type="match status" value="1"/>
</dbReference>